<evidence type="ECO:0000256" key="4">
    <source>
        <dbReference type="RuleBase" id="RU003357"/>
    </source>
</evidence>
<dbReference type="EMBL" id="WOTB01000016">
    <property type="protein sequence ID" value="NHN85443.1"/>
    <property type="molecule type" value="Genomic_DNA"/>
</dbReference>
<evidence type="ECO:0000256" key="3">
    <source>
        <dbReference type="ARBA" id="ARBA00023237"/>
    </source>
</evidence>
<dbReference type="Pfam" id="PF07715">
    <property type="entry name" value="Plug"/>
    <property type="match status" value="1"/>
</dbReference>
<evidence type="ECO:0000313" key="8">
    <source>
        <dbReference type="EMBL" id="NHN85443.1"/>
    </source>
</evidence>
<evidence type="ECO:0000259" key="6">
    <source>
        <dbReference type="Pfam" id="PF00593"/>
    </source>
</evidence>
<organism evidence="8 9">
    <name type="scientific">Acetobacter musti</name>
    <dbReference type="NCBI Taxonomy" id="864732"/>
    <lineage>
        <taxon>Bacteria</taxon>
        <taxon>Pseudomonadati</taxon>
        <taxon>Pseudomonadota</taxon>
        <taxon>Alphaproteobacteria</taxon>
        <taxon>Acetobacterales</taxon>
        <taxon>Acetobacteraceae</taxon>
        <taxon>Acetobacter</taxon>
    </lineage>
</organism>
<name>A0ABX0JTT7_9PROT</name>
<comment type="caution">
    <text evidence="8">The sequence shown here is derived from an EMBL/GenBank/DDBJ whole genome shotgun (WGS) entry which is preliminary data.</text>
</comment>
<sequence length="864" mass="92834">MTCVRCISGITLDLHNLRKRRRRRQESVSVSSLDRSEPVMRHRVCRILASVSFLALQAGTAEAAQAPSHRKGAISPRHPLAAGKGVSGKGANGAGRAPLRSQAEAATLHSAPRPTMMAARQSSPEEVNVHAALQTATGVTGSTPGGGLMPEQTAAKSRSGLTRDFIARQSPTSNPTTMVASLPGVVTGSGDPLGTSDQQVSLSVRGLTQFELGYTYEGIPAADPLNFFIFTGTTADNENIQSISLSQGSADISAPLYNAVGGQLSETLRDPSQHAGGLINLAYGSYGLNREFGRVDSGEIGHSGVRSFVSFSYEGADNWRGPGRSTRYHVDAKAVKEWGEGSHTAFVLSYNSPTGYYLETPSMAQWKALGTKANYAADFRKGGSSYYRFQENQRNSLILGAPTHFRLTDSLSADVTPYYNYFWGYGDGGTSLPTGTSYVGTQNTGPLQVGSSASSVIAAAIDTFHERHGGLNSALHWKTKHNTLSVGYWYSYYTQQEHSFYAEADGEGRIASMTGDYPIYTQAGIPLSRYNINFVQQTNALYIHDEFRAFDDRLTIEAGFKEAMVSRMSTQLIPGAHYKTTANYAEPLPQFAASYRITPHDQIYINGTTAFRAPSSILTMADYFSTTTGAIAHSRATNLAPEYSIGEEIGYRHYGLVNISAALFNYNLTNRQLSSTVYLNGVPTTASINAGGQTSRGATLELGLRPWHHFSPYLSGQYLHATIDNNLASGGDLLPTRGKTAVNTPEFSGAIGLSYDDGGMFGSFNLNYVGSQYATFMNDQKIPSYMTANVTLGYRFPSYHFVKHPQIQLNLINLGNSGYLSGASSLVGNAKATKGIYGSTIAAQTPLYYVGGGFAGVVSVTAGF</sequence>
<keyword evidence="3" id="KW-0998">Cell outer membrane</keyword>
<evidence type="ECO:0000256" key="1">
    <source>
        <dbReference type="ARBA" id="ARBA00004442"/>
    </source>
</evidence>
<dbReference type="SUPFAM" id="SSF56935">
    <property type="entry name" value="Porins"/>
    <property type="match status" value="1"/>
</dbReference>
<comment type="subcellular location">
    <subcellularLocation>
        <location evidence="1 4">Cell outer membrane</location>
    </subcellularLocation>
</comment>
<gene>
    <name evidence="8" type="ORF">GOB93_12435</name>
</gene>
<protein>
    <submittedName>
        <fullName evidence="8">TonB-dependent receptor plug domain-containing protein</fullName>
    </submittedName>
</protein>
<dbReference type="InterPro" id="IPR000531">
    <property type="entry name" value="Beta-barrel_TonB"/>
</dbReference>
<dbReference type="InterPro" id="IPR012910">
    <property type="entry name" value="Plug_dom"/>
</dbReference>
<feature type="domain" description="TonB-dependent receptor-like beta-barrel" evidence="6">
    <location>
        <begin position="367"/>
        <end position="814"/>
    </location>
</feature>
<feature type="region of interest" description="Disordered" evidence="5">
    <location>
        <begin position="64"/>
        <end position="194"/>
    </location>
</feature>
<dbReference type="Proteomes" id="UP000635278">
    <property type="component" value="Unassembled WGS sequence"/>
</dbReference>
<keyword evidence="2 4" id="KW-0472">Membrane</keyword>
<evidence type="ECO:0000256" key="2">
    <source>
        <dbReference type="ARBA" id="ARBA00023136"/>
    </source>
</evidence>
<feature type="domain" description="TonB-dependent receptor plug" evidence="7">
    <location>
        <begin position="152"/>
        <end position="252"/>
    </location>
</feature>
<comment type="similarity">
    <text evidence="4">Belongs to the TonB-dependent receptor family.</text>
</comment>
<keyword evidence="8" id="KW-0675">Receptor</keyword>
<feature type="compositionally biased region" description="Polar residues" evidence="5">
    <location>
        <begin position="169"/>
        <end position="179"/>
    </location>
</feature>
<evidence type="ECO:0000256" key="5">
    <source>
        <dbReference type="SAM" id="MobiDB-lite"/>
    </source>
</evidence>
<reference evidence="8 9" key="1">
    <citation type="journal article" date="2020" name="Int. J. Syst. Evol. Microbiol.">
        <title>Novel acetic acid bacteria from cider fermentations: Acetobacter conturbans sp. nov. and Acetobacter fallax sp. nov.</title>
        <authorList>
            <person name="Sombolestani A.S."/>
            <person name="Cleenwerck I."/>
            <person name="Cnockaert M."/>
            <person name="Borremans W."/>
            <person name="Wieme A.D."/>
            <person name="De Vuyst L."/>
            <person name="Vandamme P."/>
        </authorList>
    </citation>
    <scope>NUCLEOTIDE SEQUENCE [LARGE SCALE GENOMIC DNA]</scope>
    <source>
        <strain evidence="8 9">LMG 30640</strain>
    </source>
</reference>
<evidence type="ECO:0000313" key="9">
    <source>
        <dbReference type="Proteomes" id="UP000635278"/>
    </source>
</evidence>
<dbReference type="Gene3D" id="2.40.170.20">
    <property type="entry name" value="TonB-dependent receptor, beta-barrel domain"/>
    <property type="match status" value="1"/>
</dbReference>
<evidence type="ECO:0000259" key="7">
    <source>
        <dbReference type="Pfam" id="PF07715"/>
    </source>
</evidence>
<accession>A0ABX0JTT7</accession>
<proteinExistence type="inferred from homology"/>
<dbReference type="InterPro" id="IPR036942">
    <property type="entry name" value="Beta-barrel_TonB_sf"/>
</dbReference>
<dbReference type="Pfam" id="PF00593">
    <property type="entry name" value="TonB_dep_Rec_b-barrel"/>
    <property type="match status" value="1"/>
</dbReference>
<keyword evidence="9" id="KW-1185">Reference proteome</keyword>
<keyword evidence="4" id="KW-0798">TonB box</keyword>